<dbReference type="SUPFAM" id="SSF53335">
    <property type="entry name" value="S-adenosyl-L-methionine-dependent methyltransferases"/>
    <property type="match status" value="1"/>
</dbReference>
<dbReference type="InterPro" id="IPR038375">
    <property type="entry name" value="NDUFAF7_sf"/>
</dbReference>
<dbReference type="GO" id="GO:0032981">
    <property type="term" value="P:mitochondrial respiratory chain complex I assembly"/>
    <property type="evidence" value="ECO:0007669"/>
    <property type="project" value="TreeGrafter"/>
</dbReference>
<accession>A0AA85K631</accession>
<comment type="similarity">
    <text evidence="2 7">Belongs to the NDUFAF7 family.</text>
</comment>
<proteinExistence type="inferred from homology"/>
<keyword evidence="3 7" id="KW-0489">Methyltransferase</keyword>
<dbReference type="Proteomes" id="UP000050795">
    <property type="component" value="Unassembled WGS sequence"/>
</dbReference>
<dbReference type="AlphaFoldDB" id="A0AA85K631"/>
<keyword evidence="5 7" id="KW-0496">Mitochondrion</keyword>
<evidence type="ECO:0000313" key="8">
    <source>
        <dbReference type="Proteomes" id="UP000050795"/>
    </source>
</evidence>
<evidence type="ECO:0000256" key="7">
    <source>
        <dbReference type="RuleBase" id="RU364114"/>
    </source>
</evidence>
<sequence>MIWCVKVIFWPSIPFYTDSKKEMLLKLRLHITNFKFSSISSWRRHFSLFHPPEKTYNILKKQLLDRINTFGPLTIAEYMKECLCNPVYGYYNTHSVFGKRGDFTTSPEICQIFGELIGVWLLEEWKRQNCPQHLQLVELGPGRGTLSADILRVLSKFPDIYSTISLHLVEISSSMRNTQKETIEKVTSCLSNKSLPIFWYNDLREVPETLSFFIGHEFFDVLPVHCFQKHDGNWNEVLISSMANTNELCFIRSNTRTPASIAYLPLVPNLSDRNAVEICPDMLCLTQVLCKRISQTGGAALLIDYGHEGEKGDTFRGFHAHTVCDPLIDPGNIDLTCDVDFSLLCHTVKESGERVTLHGPVTQAYFLINMGLFTRLQILLSKCKSEKEQNELFSACEMLITNEQMGGRFKFVAITPEFKEMDNSKLPGFTPLPGTPYAQEKTV</sequence>
<protein>
    <recommendedName>
        <fullName evidence="7">Protein arginine methyltransferase NDUFAF7</fullName>
        <ecNumber evidence="7">2.1.1.320</ecNumber>
    </recommendedName>
</protein>
<name>A0AA85K631_TRIRE</name>
<organism evidence="8 9">
    <name type="scientific">Trichobilharzia regenti</name>
    <name type="common">Nasal bird schistosome</name>
    <dbReference type="NCBI Taxonomy" id="157069"/>
    <lineage>
        <taxon>Eukaryota</taxon>
        <taxon>Metazoa</taxon>
        <taxon>Spiralia</taxon>
        <taxon>Lophotrochozoa</taxon>
        <taxon>Platyhelminthes</taxon>
        <taxon>Trematoda</taxon>
        <taxon>Digenea</taxon>
        <taxon>Strigeidida</taxon>
        <taxon>Schistosomatoidea</taxon>
        <taxon>Schistosomatidae</taxon>
        <taxon>Trichobilharzia</taxon>
    </lineage>
</organism>
<evidence type="ECO:0000256" key="6">
    <source>
        <dbReference type="ARBA" id="ARBA00048612"/>
    </source>
</evidence>
<reference evidence="9" key="2">
    <citation type="submission" date="2023-11" db="UniProtKB">
        <authorList>
            <consortium name="WormBaseParasite"/>
        </authorList>
    </citation>
    <scope>IDENTIFICATION</scope>
</reference>
<dbReference type="InterPro" id="IPR029063">
    <property type="entry name" value="SAM-dependent_MTases_sf"/>
</dbReference>
<evidence type="ECO:0000256" key="4">
    <source>
        <dbReference type="ARBA" id="ARBA00022679"/>
    </source>
</evidence>
<reference evidence="8" key="1">
    <citation type="submission" date="2022-06" db="EMBL/GenBank/DDBJ databases">
        <authorList>
            <person name="Berger JAMES D."/>
            <person name="Berger JAMES D."/>
        </authorList>
    </citation>
    <scope>NUCLEOTIDE SEQUENCE [LARGE SCALE GENOMIC DNA]</scope>
</reference>
<comment type="catalytic activity">
    <reaction evidence="6 7">
        <text>L-arginyl-[protein] + 2 S-adenosyl-L-methionine = N(omega),N(omega)'-dimethyl-L-arginyl-[protein] + 2 S-adenosyl-L-homocysteine + 2 H(+)</text>
        <dbReference type="Rhea" id="RHEA:48108"/>
        <dbReference type="Rhea" id="RHEA-COMP:10532"/>
        <dbReference type="Rhea" id="RHEA-COMP:11992"/>
        <dbReference type="ChEBI" id="CHEBI:15378"/>
        <dbReference type="ChEBI" id="CHEBI:29965"/>
        <dbReference type="ChEBI" id="CHEBI:57856"/>
        <dbReference type="ChEBI" id="CHEBI:59789"/>
        <dbReference type="ChEBI" id="CHEBI:88221"/>
        <dbReference type="EC" id="2.1.1.320"/>
    </reaction>
</comment>
<comment type="subcellular location">
    <subcellularLocation>
        <location evidence="1 7">Mitochondrion</location>
    </subcellularLocation>
</comment>
<dbReference type="GO" id="GO:0032259">
    <property type="term" value="P:methylation"/>
    <property type="evidence" value="ECO:0007669"/>
    <property type="project" value="UniProtKB-KW"/>
</dbReference>
<dbReference type="InterPro" id="IPR003788">
    <property type="entry name" value="NDUFAF7"/>
</dbReference>
<keyword evidence="4 7" id="KW-0808">Transferase</keyword>
<evidence type="ECO:0000256" key="5">
    <source>
        <dbReference type="ARBA" id="ARBA00023128"/>
    </source>
</evidence>
<evidence type="ECO:0000313" key="9">
    <source>
        <dbReference type="WBParaSite" id="TREG1_64840.4"/>
    </source>
</evidence>
<evidence type="ECO:0000256" key="1">
    <source>
        <dbReference type="ARBA" id="ARBA00004173"/>
    </source>
</evidence>
<dbReference type="Gene3D" id="3.40.50.12710">
    <property type="match status" value="1"/>
</dbReference>
<keyword evidence="8" id="KW-1185">Reference proteome</keyword>
<comment type="function">
    <text evidence="7">Arginine methyltransferase involved in the assembly or stability of mitochondrial NADH:ubiquinone oxidoreductase complex (complex I).</text>
</comment>
<dbReference type="GO" id="GO:0035243">
    <property type="term" value="F:protein-arginine omega-N symmetric methyltransferase activity"/>
    <property type="evidence" value="ECO:0007669"/>
    <property type="project" value="UniProtKB-EC"/>
</dbReference>
<dbReference type="GO" id="GO:0005739">
    <property type="term" value="C:mitochondrion"/>
    <property type="evidence" value="ECO:0007669"/>
    <property type="project" value="UniProtKB-SubCell"/>
</dbReference>
<dbReference type="Pfam" id="PF02636">
    <property type="entry name" value="Methyltransf_28"/>
    <property type="match status" value="1"/>
</dbReference>
<dbReference type="PANTHER" id="PTHR12049">
    <property type="entry name" value="PROTEIN ARGININE METHYLTRANSFERASE NDUFAF7, MITOCHONDRIAL"/>
    <property type="match status" value="1"/>
</dbReference>
<dbReference type="EC" id="2.1.1.320" evidence="7"/>
<dbReference type="PANTHER" id="PTHR12049:SF7">
    <property type="entry name" value="PROTEIN ARGININE METHYLTRANSFERASE NDUFAF7, MITOCHONDRIAL"/>
    <property type="match status" value="1"/>
</dbReference>
<evidence type="ECO:0000256" key="2">
    <source>
        <dbReference type="ARBA" id="ARBA00005891"/>
    </source>
</evidence>
<evidence type="ECO:0000256" key="3">
    <source>
        <dbReference type="ARBA" id="ARBA00022603"/>
    </source>
</evidence>
<dbReference type="WBParaSite" id="TREG1_64840.4">
    <property type="protein sequence ID" value="TREG1_64840.4"/>
    <property type="gene ID" value="TREG1_64840"/>
</dbReference>